<evidence type="ECO:0000256" key="2">
    <source>
        <dbReference type="ARBA" id="ARBA00022723"/>
    </source>
</evidence>
<keyword evidence="8" id="KW-1185">Reference proteome</keyword>
<dbReference type="PRINTS" id="PR00405">
    <property type="entry name" value="REVINTRACTNG"/>
</dbReference>
<dbReference type="STRING" id="1754190.A0A1Y2EP51"/>
<dbReference type="GO" id="GO:0048205">
    <property type="term" value="P:COPI coating of Golgi vesicle"/>
    <property type="evidence" value="ECO:0007669"/>
    <property type="project" value="TreeGrafter"/>
</dbReference>
<accession>A0A1Y2EP51</accession>
<dbReference type="CDD" id="cd08831">
    <property type="entry name" value="ArfGap_ArfGap2_3_like"/>
    <property type="match status" value="1"/>
</dbReference>
<evidence type="ECO:0000313" key="7">
    <source>
        <dbReference type="EMBL" id="ORY73361.1"/>
    </source>
</evidence>
<protein>
    <submittedName>
        <fullName evidence="7">Arf GTPase activating protein</fullName>
    </submittedName>
</protein>
<comment type="caution">
    <text evidence="7">The sequence shown here is derived from an EMBL/GenBank/DDBJ whole genome shotgun (WGS) entry which is preliminary data.</text>
</comment>
<keyword evidence="4" id="KW-0862">Zinc</keyword>
<evidence type="ECO:0000256" key="4">
    <source>
        <dbReference type="ARBA" id="ARBA00022833"/>
    </source>
</evidence>
<dbReference type="InterPro" id="IPR001164">
    <property type="entry name" value="ArfGAP_dom"/>
</dbReference>
<evidence type="ECO:0000256" key="5">
    <source>
        <dbReference type="PROSITE-ProRule" id="PRU00288"/>
    </source>
</evidence>
<dbReference type="OrthoDB" id="983479at2759"/>
<proteinExistence type="predicted"/>
<dbReference type="Gene3D" id="1.10.220.150">
    <property type="entry name" value="Arf GTPase activating protein"/>
    <property type="match status" value="1"/>
</dbReference>
<sequence>MKVSEEETNEIFNKLKSKKGNNVCFDCGVRDTTWASITYGIYLCIDCSAVHRNMGVHISFVRSTILDTWNLNQLRNMKLGGNENAKIFFNQYGGIDKYSDPKEKYQSKAAILYKEHLKKLVEEDIEK</sequence>
<dbReference type="GO" id="GO:0000139">
    <property type="term" value="C:Golgi membrane"/>
    <property type="evidence" value="ECO:0007669"/>
    <property type="project" value="GOC"/>
</dbReference>
<dbReference type="GO" id="GO:0005096">
    <property type="term" value="F:GTPase activator activity"/>
    <property type="evidence" value="ECO:0007669"/>
    <property type="project" value="UniProtKB-KW"/>
</dbReference>
<name>A0A1Y2EP51_9FUNG</name>
<evidence type="ECO:0000259" key="6">
    <source>
        <dbReference type="PROSITE" id="PS50115"/>
    </source>
</evidence>
<keyword evidence="1" id="KW-0343">GTPase activation</keyword>
<dbReference type="InterPro" id="IPR037278">
    <property type="entry name" value="ARFGAP/RecO"/>
</dbReference>
<dbReference type="Pfam" id="PF01412">
    <property type="entry name" value="ArfGap"/>
    <property type="match status" value="1"/>
</dbReference>
<evidence type="ECO:0000256" key="3">
    <source>
        <dbReference type="ARBA" id="ARBA00022771"/>
    </source>
</evidence>
<dbReference type="SUPFAM" id="SSF57863">
    <property type="entry name" value="ArfGap/RecO-like zinc finger"/>
    <property type="match status" value="1"/>
</dbReference>
<organism evidence="7 8">
    <name type="scientific">Neocallimastix californiae</name>
    <dbReference type="NCBI Taxonomy" id="1754190"/>
    <lineage>
        <taxon>Eukaryota</taxon>
        <taxon>Fungi</taxon>
        <taxon>Fungi incertae sedis</taxon>
        <taxon>Chytridiomycota</taxon>
        <taxon>Chytridiomycota incertae sedis</taxon>
        <taxon>Neocallimastigomycetes</taxon>
        <taxon>Neocallimastigales</taxon>
        <taxon>Neocallimastigaceae</taxon>
        <taxon>Neocallimastix</taxon>
    </lineage>
</organism>
<dbReference type="InterPro" id="IPR038508">
    <property type="entry name" value="ArfGAP_dom_sf"/>
</dbReference>
<feature type="domain" description="Arf-GAP" evidence="6">
    <location>
        <begin position="9"/>
        <end position="127"/>
    </location>
</feature>
<dbReference type="PANTHER" id="PTHR45686">
    <property type="entry name" value="ADP-RIBOSYLATION FACTOR GTPASE ACTIVATING PROTEIN 3, ISOFORM H-RELATED"/>
    <property type="match status" value="1"/>
</dbReference>
<gene>
    <name evidence="7" type="ORF">LY90DRAFT_403224</name>
</gene>
<dbReference type="GO" id="GO:0008270">
    <property type="term" value="F:zinc ion binding"/>
    <property type="evidence" value="ECO:0007669"/>
    <property type="project" value="UniProtKB-KW"/>
</dbReference>
<evidence type="ECO:0000256" key="1">
    <source>
        <dbReference type="ARBA" id="ARBA00022468"/>
    </source>
</evidence>
<dbReference type="PROSITE" id="PS50115">
    <property type="entry name" value="ARFGAP"/>
    <property type="match status" value="1"/>
</dbReference>
<keyword evidence="2" id="KW-0479">Metal-binding</keyword>
<dbReference type="Proteomes" id="UP000193920">
    <property type="component" value="Unassembled WGS sequence"/>
</dbReference>
<dbReference type="AlphaFoldDB" id="A0A1Y2EP51"/>
<dbReference type="SMART" id="SM00105">
    <property type="entry name" value="ArfGap"/>
    <property type="match status" value="1"/>
</dbReference>
<dbReference type="EMBL" id="MCOG01000034">
    <property type="protein sequence ID" value="ORY73361.1"/>
    <property type="molecule type" value="Genomic_DNA"/>
</dbReference>
<dbReference type="PANTHER" id="PTHR45686:SF4">
    <property type="entry name" value="ADP-RIBOSYLATION FACTOR GTPASE ACTIVATING PROTEIN 3, ISOFORM H"/>
    <property type="match status" value="1"/>
</dbReference>
<keyword evidence="3 5" id="KW-0863">Zinc-finger</keyword>
<evidence type="ECO:0000313" key="8">
    <source>
        <dbReference type="Proteomes" id="UP000193920"/>
    </source>
</evidence>
<reference evidence="7 8" key="1">
    <citation type="submission" date="2016-08" db="EMBL/GenBank/DDBJ databases">
        <title>A Parts List for Fungal Cellulosomes Revealed by Comparative Genomics.</title>
        <authorList>
            <consortium name="DOE Joint Genome Institute"/>
            <person name="Haitjema C.H."/>
            <person name="Gilmore S.P."/>
            <person name="Henske J.K."/>
            <person name="Solomon K.V."/>
            <person name="De Groot R."/>
            <person name="Kuo A."/>
            <person name="Mondo S.J."/>
            <person name="Salamov A.A."/>
            <person name="Labutti K."/>
            <person name="Zhao Z."/>
            <person name="Chiniquy J."/>
            <person name="Barry K."/>
            <person name="Brewer H.M."/>
            <person name="Purvine S.O."/>
            <person name="Wright A.T."/>
            <person name="Boxma B."/>
            <person name="Van Alen T."/>
            <person name="Hackstein J.H."/>
            <person name="Baker S.E."/>
            <person name="Grigoriev I.V."/>
            <person name="O'Malley M.A."/>
        </authorList>
    </citation>
    <scope>NUCLEOTIDE SEQUENCE [LARGE SCALE GENOMIC DNA]</scope>
    <source>
        <strain evidence="7 8">G1</strain>
    </source>
</reference>